<dbReference type="Pfam" id="PF02219">
    <property type="entry name" value="MTHFR"/>
    <property type="match status" value="1"/>
</dbReference>
<evidence type="ECO:0000256" key="1">
    <source>
        <dbReference type="ARBA" id="ARBA00001974"/>
    </source>
</evidence>
<proteinExistence type="inferred from homology"/>
<comment type="similarity">
    <text evidence="3 8">Belongs to the methylenetetrahydrofolate reductase family.</text>
</comment>
<accession>A0ABT2GDS2</accession>
<comment type="pathway">
    <text evidence="2 8">One-carbon metabolism; tetrahydrofolate interconversion.</text>
</comment>
<evidence type="ECO:0000256" key="6">
    <source>
        <dbReference type="ARBA" id="ARBA00023002"/>
    </source>
</evidence>
<dbReference type="SUPFAM" id="SSF51730">
    <property type="entry name" value="FAD-linked oxidoreductase"/>
    <property type="match status" value="1"/>
</dbReference>
<comment type="caution">
    <text evidence="9">The sequence shown here is derived from an EMBL/GenBank/DDBJ whole genome shotgun (WGS) entry which is preliminary data.</text>
</comment>
<name>A0ABT2GDS2_9MICO</name>
<evidence type="ECO:0000256" key="4">
    <source>
        <dbReference type="ARBA" id="ARBA00022630"/>
    </source>
</evidence>
<dbReference type="GO" id="GO:0004489">
    <property type="term" value="F:methylenetetrahydrofolate reductase [NAD(P)H] activity"/>
    <property type="evidence" value="ECO:0007669"/>
    <property type="project" value="UniProtKB-EC"/>
</dbReference>
<dbReference type="CDD" id="cd00537">
    <property type="entry name" value="MTHFR"/>
    <property type="match status" value="1"/>
</dbReference>
<dbReference type="InterPro" id="IPR029041">
    <property type="entry name" value="FAD-linked_oxidoreductase-like"/>
</dbReference>
<gene>
    <name evidence="9" type="ORF">NVV95_07205</name>
</gene>
<dbReference type="RefSeq" id="WP_259485881.1">
    <property type="nucleotide sequence ID" value="NZ_JANTEZ010000003.1"/>
</dbReference>
<dbReference type="InterPro" id="IPR003171">
    <property type="entry name" value="Mehydrof_redctse-like"/>
</dbReference>
<sequence>MTGFSFELFPPRSEASAVAVRATVRELAAVGPQFISVTYGANGTSRDSSLDLLRHIHRTTSARALAHLTCVGNSHAQAAVVIREFIEAGVTSFLALRGDPPAGVPEDEIELGDLASASELVQLIHRVQAERVPYTEVGLPGLPGTSRVEPKRQKLEVSVAAFPNGHPRNRSGFDDVDALLAKQVAGADFAVTQLFFEADDYLGFVARARSAGVTMPIIPGIMPVTSAARLRRVAELSGETVPTALLTGLEDAPDELARREIGVEHATRLARAVLAGGAPSLHLYTFNQHEAALGVLRECGLVSPSIKEYA</sequence>
<comment type="cofactor">
    <cofactor evidence="1 8">
        <name>FAD</name>
        <dbReference type="ChEBI" id="CHEBI:57692"/>
    </cofactor>
</comment>
<keyword evidence="6 8" id="KW-0560">Oxidoreductase</keyword>
<evidence type="ECO:0000256" key="2">
    <source>
        <dbReference type="ARBA" id="ARBA00004777"/>
    </source>
</evidence>
<keyword evidence="4 8" id="KW-0285">Flavoprotein</keyword>
<dbReference type="EMBL" id="JANTEZ010000003">
    <property type="protein sequence ID" value="MCS5714342.1"/>
    <property type="molecule type" value="Genomic_DNA"/>
</dbReference>
<evidence type="ECO:0000313" key="10">
    <source>
        <dbReference type="Proteomes" id="UP001165580"/>
    </source>
</evidence>
<evidence type="ECO:0000256" key="5">
    <source>
        <dbReference type="ARBA" id="ARBA00022827"/>
    </source>
</evidence>
<evidence type="ECO:0000256" key="3">
    <source>
        <dbReference type="ARBA" id="ARBA00006743"/>
    </source>
</evidence>
<evidence type="ECO:0000256" key="7">
    <source>
        <dbReference type="ARBA" id="ARBA00048628"/>
    </source>
</evidence>
<organism evidence="9 10">
    <name type="scientific">Herbiconiux gentiana</name>
    <dbReference type="NCBI Taxonomy" id="2970912"/>
    <lineage>
        <taxon>Bacteria</taxon>
        <taxon>Bacillati</taxon>
        <taxon>Actinomycetota</taxon>
        <taxon>Actinomycetes</taxon>
        <taxon>Micrococcales</taxon>
        <taxon>Microbacteriaceae</taxon>
        <taxon>Herbiconiux</taxon>
    </lineage>
</organism>
<comment type="catalytic activity">
    <reaction evidence="7">
        <text>(6S)-5-methyl-5,6,7,8-tetrahydrofolate + NAD(+) = (6R)-5,10-methylene-5,6,7,8-tetrahydrofolate + NADH + H(+)</text>
        <dbReference type="Rhea" id="RHEA:19821"/>
        <dbReference type="ChEBI" id="CHEBI:15378"/>
        <dbReference type="ChEBI" id="CHEBI:15636"/>
        <dbReference type="ChEBI" id="CHEBI:18608"/>
        <dbReference type="ChEBI" id="CHEBI:57540"/>
        <dbReference type="ChEBI" id="CHEBI:57945"/>
        <dbReference type="EC" id="1.5.1.54"/>
    </reaction>
    <physiologicalReaction direction="right-to-left" evidence="7">
        <dbReference type="Rhea" id="RHEA:19823"/>
    </physiologicalReaction>
</comment>
<keyword evidence="10" id="KW-1185">Reference proteome</keyword>
<dbReference type="Gene3D" id="3.20.20.220">
    <property type="match status" value="1"/>
</dbReference>
<reference evidence="9" key="1">
    <citation type="submission" date="2022-08" db="EMBL/GenBank/DDBJ databases">
        <authorList>
            <person name="Deng Y."/>
            <person name="Han X.-F."/>
            <person name="Zhang Y.-Q."/>
        </authorList>
    </citation>
    <scope>NUCLEOTIDE SEQUENCE</scope>
    <source>
        <strain evidence="9">CPCC 205716</strain>
    </source>
</reference>
<keyword evidence="5 8" id="KW-0274">FAD</keyword>
<protein>
    <recommendedName>
        <fullName evidence="8">Methylenetetrahydrofolate reductase</fullName>
    </recommendedName>
</protein>
<dbReference type="PANTHER" id="PTHR45754">
    <property type="entry name" value="METHYLENETETRAHYDROFOLATE REDUCTASE"/>
    <property type="match status" value="1"/>
</dbReference>
<evidence type="ECO:0000256" key="8">
    <source>
        <dbReference type="RuleBase" id="RU003862"/>
    </source>
</evidence>
<dbReference type="Proteomes" id="UP001165580">
    <property type="component" value="Unassembled WGS sequence"/>
</dbReference>
<evidence type="ECO:0000313" key="9">
    <source>
        <dbReference type="EMBL" id="MCS5714342.1"/>
    </source>
</evidence>
<dbReference type="PANTHER" id="PTHR45754:SF3">
    <property type="entry name" value="METHYLENETETRAHYDROFOLATE REDUCTASE (NADPH)"/>
    <property type="match status" value="1"/>
</dbReference>